<reference evidence="1 2" key="1">
    <citation type="submission" date="2014-03" db="EMBL/GenBank/DDBJ databases">
        <title>Draft genome of the hookworm Oesophagostomum dentatum.</title>
        <authorList>
            <person name="Mitreva M."/>
        </authorList>
    </citation>
    <scope>NUCLEOTIDE SEQUENCE [LARGE SCALE GENOMIC DNA]</scope>
    <source>
        <strain evidence="1 2">OD-Hann</strain>
    </source>
</reference>
<keyword evidence="2" id="KW-1185">Reference proteome</keyword>
<sequence>MASCVRTKFYSIDLIDPDYGLPKVVPKKRIDLHVNKRYLLSFSEDGKDGCLVTKATQKKGQLLSESVVGYHEQTYQSVALRTFFQLAKNARVKDVSIRMMKMAPFIHIGDNIAAGLTDEQILDLRADRIFMPAQHVSSQGIKGLVQQWFNGKRRIVSVMLIGRKDLELDSIIEGVHPSFIISEQELYERPLVGERMREEDPVGFIAGIYNKFGSLIVITVGSNFCEIFDAYVPNPNTKPWS</sequence>
<proteinExistence type="predicted"/>
<accession>A0A0B1TFQ9</accession>
<name>A0A0B1TFQ9_OESDE</name>
<dbReference type="EMBL" id="KN550259">
    <property type="protein sequence ID" value="KHJ94622.1"/>
    <property type="molecule type" value="Genomic_DNA"/>
</dbReference>
<organism evidence="1 2">
    <name type="scientific">Oesophagostomum dentatum</name>
    <name type="common">Nodular worm</name>
    <dbReference type="NCBI Taxonomy" id="61180"/>
    <lineage>
        <taxon>Eukaryota</taxon>
        <taxon>Metazoa</taxon>
        <taxon>Ecdysozoa</taxon>
        <taxon>Nematoda</taxon>
        <taxon>Chromadorea</taxon>
        <taxon>Rhabditida</taxon>
        <taxon>Rhabditina</taxon>
        <taxon>Rhabditomorpha</taxon>
        <taxon>Strongyloidea</taxon>
        <taxon>Strongylidae</taxon>
        <taxon>Oesophagostomum</taxon>
    </lineage>
</organism>
<protein>
    <submittedName>
        <fullName evidence="1">Uncharacterized protein</fullName>
    </submittedName>
</protein>
<evidence type="ECO:0000313" key="2">
    <source>
        <dbReference type="Proteomes" id="UP000053660"/>
    </source>
</evidence>
<evidence type="ECO:0000313" key="1">
    <source>
        <dbReference type="EMBL" id="KHJ94622.1"/>
    </source>
</evidence>
<gene>
    <name evidence="1" type="ORF">OESDEN_05446</name>
</gene>
<dbReference type="AlphaFoldDB" id="A0A0B1TFQ9"/>
<dbReference type="Proteomes" id="UP000053660">
    <property type="component" value="Unassembled WGS sequence"/>
</dbReference>